<proteinExistence type="predicted"/>
<keyword evidence="1" id="KW-0812">Transmembrane</keyword>
<dbReference type="Proteomes" id="UP000606776">
    <property type="component" value="Unassembled WGS sequence"/>
</dbReference>
<sequence>MMKIIENKPLFTQLSPEEAANVSGGNALIGAYTMIAFFIANGGAFLTREQAIIVMAVTLMQVESSFAFSSNLSDTHLSHNIASNLSPTFESP</sequence>
<evidence type="ECO:0000313" key="3">
    <source>
        <dbReference type="Proteomes" id="UP000606776"/>
    </source>
</evidence>
<evidence type="ECO:0000313" key="2">
    <source>
        <dbReference type="EMBL" id="MBE9238290.1"/>
    </source>
</evidence>
<keyword evidence="3" id="KW-1185">Reference proteome</keyword>
<accession>A0ABR9VLK1</accession>
<keyword evidence="1" id="KW-0472">Membrane</keyword>
<keyword evidence="1" id="KW-1133">Transmembrane helix</keyword>
<comment type="caution">
    <text evidence="2">The sequence shown here is derived from an EMBL/GenBank/DDBJ whole genome shotgun (WGS) entry which is preliminary data.</text>
</comment>
<name>A0ABR9VLK1_9CYAN</name>
<dbReference type="EMBL" id="JADEWB010000157">
    <property type="protein sequence ID" value="MBE9238290.1"/>
    <property type="molecule type" value="Genomic_DNA"/>
</dbReference>
<feature type="transmembrane region" description="Helical" evidence="1">
    <location>
        <begin position="27"/>
        <end position="46"/>
    </location>
</feature>
<organism evidence="2 3">
    <name type="scientific">Sphaerospermopsis aphanizomenoides LEGE 00250</name>
    <dbReference type="NCBI Taxonomy" id="2777972"/>
    <lineage>
        <taxon>Bacteria</taxon>
        <taxon>Bacillati</taxon>
        <taxon>Cyanobacteriota</taxon>
        <taxon>Cyanophyceae</taxon>
        <taxon>Nostocales</taxon>
        <taxon>Aphanizomenonaceae</taxon>
        <taxon>Sphaerospermopsis</taxon>
        <taxon>Sphaerospermopsis aphanizomenoides</taxon>
    </lineage>
</organism>
<evidence type="ECO:0000256" key="1">
    <source>
        <dbReference type="SAM" id="Phobius"/>
    </source>
</evidence>
<protein>
    <submittedName>
        <fullName evidence="2">Uncharacterized protein</fullName>
    </submittedName>
</protein>
<dbReference type="RefSeq" id="WP_193943830.1">
    <property type="nucleotide sequence ID" value="NZ_JADEWB010000157.1"/>
</dbReference>
<reference evidence="2 3" key="1">
    <citation type="submission" date="2020-10" db="EMBL/GenBank/DDBJ databases">
        <authorList>
            <person name="Castelo-Branco R."/>
            <person name="Eusebio N."/>
            <person name="Adriana R."/>
            <person name="Vieira A."/>
            <person name="Brugerolle De Fraissinette N."/>
            <person name="Rezende De Castro R."/>
            <person name="Schneider M.P."/>
            <person name="Vasconcelos V."/>
            <person name="Leao P.N."/>
        </authorList>
    </citation>
    <scope>NUCLEOTIDE SEQUENCE [LARGE SCALE GENOMIC DNA]</scope>
    <source>
        <strain evidence="2 3">LEGE 00250</strain>
    </source>
</reference>
<gene>
    <name evidence="2" type="ORF">IQ227_20265</name>
</gene>